<organism evidence="1 2">
    <name type="scientific">Megamonas hypermegale</name>
    <dbReference type="NCBI Taxonomy" id="158847"/>
    <lineage>
        <taxon>Bacteria</taxon>
        <taxon>Bacillati</taxon>
        <taxon>Bacillota</taxon>
        <taxon>Negativicutes</taxon>
        <taxon>Selenomonadales</taxon>
        <taxon>Selenomonadaceae</taxon>
        <taxon>Megamonas</taxon>
    </lineage>
</organism>
<comment type="caution">
    <text evidence="1">The sequence shown here is derived from an EMBL/GenBank/DDBJ whole genome shotgun (WGS) entry which is preliminary data.</text>
</comment>
<sequence length="166" mass="19224">MKKIYLLILILLILIIQNIGIPPLYQLEKPVKNYQITAKDYPKYIDCEQLMNDVSSAKISYAQVQDCMTEQVYNALSGKTKSWYTENGEIYNTEIKVINEQLDTKNPQTVYIELLYFFQSPTEHKGGIWYAKVSAVKNENTWKLLKYTEAVSMPPLDKLNVTVTEN</sequence>
<dbReference type="Proteomes" id="UP000780768">
    <property type="component" value="Unassembled WGS sequence"/>
</dbReference>
<evidence type="ECO:0000313" key="2">
    <source>
        <dbReference type="Proteomes" id="UP000780768"/>
    </source>
</evidence>
<accession>A0A921HMQ9</accession>
<reference evidence="1" key="2">
    <citation type="submission" date="2021-09" db="EMBL/GenBank/DDBJ databases">
        <authorList>
            <person name="Gilroy R."/>
        </authorList>
    </citation>
    <scope>NUCLEOTIDE SEQUENCE</scope>
    <source>
        <strain evidence="1">7318</strain>
    </source>
</reference>
<protein>
    <submittedName>
        <fullName evidence="1">Uncharacterized protein</fullName>
    </submittedName>
</protein>
<dbReference type="EMBL" id="DYVR01000180">
    <property type="protein sequence ID" value="HJF85312.1"/>
    <property type="molecule type" value="Genomic_DNA"/>
</dbReference>
<reference evidence="1" key="1">
    <citation type="journal article" date="2021" name="PeerJ">
        <title>Extensive microbial diversity within the chicken gut microbiome revealed by metagenomics and culture.</title>
        <authorList>
            <person name="Gilroy R."/>
            <person name="Ravi A."/>
            <person name="Getino M."/>
            <person name="Pursley I."/>
            <person name="Horton D.L."/>
            <person name="Alikhan N.F."/>
            <person name="Baker D."/>
            <person name="Gharbi K."/>
            <person name="Hall N."/>
            <person name="Watson M."/>
            <person name="Adriaenssens E.M."/>
            <person name="Foster-Nyarko E."/>
            <person name="Jarju S."/>
            <person name="Secka A."/>
            <person name="Antonio M."/>
            <person name="Oren A."/>
            <person name="Chaudhuri R.R."/>
            <person name="La Ragione R."/>
            <person name="Hildebrand F."/>
            <person name="Pallen M.J."/>
        </authorList>
    </citation>
    <scope>NUCLEOTIDE SEQUENCE</scope>
    <source>
        <strain evidence="1">7318</strain>
    </source>
</reference>
<dbReference type="AlphaFoldDB" id="A0A921HMQ9"/>
<name>A0A921HMQ9_9FIRM</name>
<gene>
    <name evidence="1" type="ORF">K8V65_06615</name>
</gene>
<proteinExistence type="predicted"/>
<evidence type="ECO:0000313" key="1">
    <source>
        <dbReference type="EMBL" id="HJF85312.1"/>
    </source>
</evidence>